<dbReference type="NCBIfam" id="NF008211">
    <property type="entry name" value="PRK10974.1"/>
    <property type="match status" value="1"/>
</dbReference>
<accession>A0A1R4I1Q0</accession>
<evidence type="ECO:0000256" key="6">
    <source>
        <dbReference type="ARBA" id="ARBA00022729"/>
    </source>
</evidence>
<dbReference type="InterPro" id="IPR006059">
    <property type="entry name" value="SBP"/>
</dbReference>
<evidence type="ECO:0000256" key="4">
    <source>
        <dbReference type="ARBA" id="ARBA00017470"/>
    </source>
</evidence>
<feature type="signal peptide" evidence="7">
    <location>
        <begin position="1"/>
        <end position="24"/>
    </location>
</feature>
<dbReference type="OrthoDB" id="4393730at2"/>
<dbReference type="PANTHER" id="PTHR43649">
    <property type="entry name" value="ARABINOSE-BINDING PROTEIN-RELATED"/>
    <property type="match status" value="1"/>
</dbReference>
<dbReference type="GO" id="GO:0042597">
    <property type="term" value="C:periplasmic space"/>
    <property type="evidence" value="ECO:0007669"/>
    <property type="project" value="UniProtKB-SubCell"/>
</dbReference>
<evidence type="ECO:0000256" key="2">
    <source>
        <dbReference type="ARBA" id="ARBA00008520"/>
    </source>
</evidence>
<evidence type="ECO:0000256" key="3">
    <source>
        <dbReference type="ARBA" id="ARBA00011557"/>
    </source>
</evidence>
<evidence type="ECO:0000313" key="8">
    <source>
        <dbReference type="EMBL" id="SJN13524.1"/>
    </source>
</evidence>
<keyword evidence="6 7" id="KW-0732">Signal</keyword>
<comment type="subunit">
    <text evidence="3">The complex is composed of two ATP-binding proteins (UgpC), two transmembrane proteins (UgpA and UgpE) and a solute-binding protein (UgpB).</text>
</comment>
<reference evidence="8 9" key="1">
    <citation type="submission" date="2017-02" db="EMBL/GenBank/DDBJ databases">
        <authorList>
            <person name="Dridi B."/>
        </authorList>
    </citation>
    <scope>NUCLEOTIDE SEQUENCE [LARGE SCALE GENOMIC DNA]</scope>
    <source>
        <strain evidence="8 9">JB380</strain>
    </source>
</reference>
<dbReference type="CDD" id="cd14748">
    <property type="entry name" value="PBP2_UgpB"/>
    <property type="match status" value="1"/>
</dbReference>
<dbReference type="Gene3D" id="3.40.190.10">
    <property type="entry name" value="Periplasmic binding protein-like II"/>
    <property type="match status" value="2"/>
</dbReference>
<name>A0A1R4I1Q0_9GAMM</name>
<proteinExistence type="inferred from homology"/>
<dbReference type="Proteomes" id="UP000196331">
    <property type="component" value="Unassembled WGS sequence"/>
</dbReference>
<evidence type="ECO:0000313" key="9">
    <source>
        <dbReference type="Proteomes" id="UP000196331"/>
    </source>
</evidence>
<dbReference type="AlphaFoldDB" id="A0A1R4I1Q0"/>
<evidence type="ECO:0000256" key="5">
    <source>
        <dbReference type="ARBA" id="ARBA00022448"/>
    </source>
</evidence>
<protein>
    <recommendedName>
        <fullName evidence="4">sn-glycerol-3-phosphate-binding periplasmic protein UgpB</fullName>
    </recommendedName>
</protein>
<dbReference type="InterPro" id="IPR050490">
    <property type="entry name" value="Bact_solute-bd_prot1"/>
</dbReference>
<gene>
    <name evidence="8" type="ORF">CZ787_10530</name>
</gene>
<feature type="chain" id="PRO_5012639181" description="sn-glycerol-3-phosphate-binding periplasmic protein UgpB" evidence="7">
    <location>
        <begin position="25"/>
        <end position="442"/>
    </location>
</feature>
<comment type="subcellular location">
    <subcellularLocation>
        <location evidence="1">Periplasm</location>
    </subcellularLocation>
</comment>
<sequence>MSRFMLRALSTGITAATLSVSAHAATEITWWHSMGGELGERLSALAEDFNATQDEYRVTPSYRGEYEQTMVNTIAAFRAGEQPHIVQIYEVGTGTMMAAQGAIYPVFELMEEHGNTFDPADYLPVVTGYYTDTNGNMLSMPFNSSTPILYYNKTIFEAAGLDPESPPTTWAEMGEMGQQIVDEGAASCGFTMAYAANWVGLENFSALHNQSIGTQENGFGGMDTEFAFNGDVQARFWDQLKEWSDSGVYSYAGPANGPDAAPSFYSSDCAMYMNSSASRADVLANSDFDVGFGMLPYYDDVDGAPQNSIIGGATLWVLSGHEDDEYTGVAEFLEYLSLPDVQAEWHQGTGYLPITTAAYELSQEQGYYDENPGADIAIEQINLNEPTENSKGLRFGNYPQVRMVLDEEFQAVLAGNKSGQQALDDAASRGNQILRDFEAANN</sequence>
<dbReference type="EMBL" id="FUKM01000046">
    <property type="protein sequence ID" value="SJN13524.1"/>
    <property type="molecule type" value="Genomic_DNA"/>
</dbReference>
<dbReference type="PANTHER" id="PTHR43649:SF31">
    <property type="entry name" value="SN-GLYCEROL-3-PHOSPHATE-BINDING PERIPLASMIC PROTEIN UGPB"/>
    <property type="match status" value="1"/>
</dbReference>
<dbReference type="Pfam" id="PF13416">
    <property type="entry name" value="SBP_bac_8"/>
    <property type="match status" value="1"/>
</dbReference>
<comment type="caution">
    <text evidence="8">The sequence shown here is derived from an EMBL/GenBank/DDBJ whole genome shotgun (WGS) entry which is preliminary data.</text>
</comment>
<evidence type="ECO:0000256" key="7">
    <source>
        <dbReference type="SAM" id="SignalP"/>
    </source>
</evidence>
<evidence type="ECO:0000256" key="1">
    <source>
        <dbReference type="ARBA" id="ARBA00004418"/>
    </source>
</evidence>
<comment type="similarity">
    <text evidence="2">Belongs to the bacterial solute-binding protein 1 family.</text>
</comment>
<dbReference type="SUPFAM" id="SSF53850">
    <property type="entry name" value="Periplasmic binding protein-like II"/>
    <property type="match status" value="1"/>
</dbReference>
<dbReference type="RefSeq" id="WP_087108841.1">
    <property type="nucleotide sequence ID" value="NZ_FUKM01000046.1"/>
</dbReference>
<organism evidence="8 9">
    <name type="scientific">Halomonas citrativorans</name>
    <dbReference type="NCBI Taxonomy" id="2742612"/>
    <lineage>
        <taxon>Bacteria</taxon>
        <taxon>Pseudomonadati</taxon>
        <taxon>Pseudomonadota</taxon>
        <taxon>Gammaproteobacteria</taxon>
        <taxon>Oceanospirillales</taxon>
        <taxon>Halomonadaceae</taxon>
        <taxon>Halomonas</taxon>
    </lineage>
</organism>
<keyword evidence="5" id="KW-0813">Transport</keyword>